<keyword evidence="3 6" id="KW-0812">Transmembrane</keyword>
<accession>A0AAU8MW12</accession>
<dbReference type="Pfam" id="PF06271">
    <property type="entry name" value="RDD"/>
    <property type="match status" value="1"/>
</dbReference>
<protein>
    <submittedName>
        <fullName evidence="8">RDD family protein</fullName>
    </submittedName>
</protein>
<dbReference type="GO" id="GO:0005886">
    <property type="term" value="C:plasma membrane"/>
    <property type="evidence" value="ECO:0007669"/>
    <property type="project" value="UniProtKB-SubCell"/>
</dbReference>
<keyword evidence="5 6" id="KW-0472">Membrane</keyword>
<evidence type="ECO:0000313" key="8">
    <source>
        <dbReference type="EMBL" id="XCO76171.1"/>
    </source>
</evidence>
<gene>
    <name evidence="8" type="ORF">ABU614_05110</name>
</gene>
<dbReference type="PANTHER" id="PTHR36115">
    <property type="entry name" value="PROLINE-RICH ANTIGEN HOMOLOG-RELATED"/>
    <property type="match status" value="1"/>
</dbReference>
<evidence type="ECO:0000259" key="7">
    <source>
        <dbReference type="Pfam" id="PF06271"/>
    </source>
</evidence>
<evidence type="ECO:0000256" key="3">
    <source>
        <dbReference type="ARBA" id="ARBA00022692"/>
    </source>
</evidence>
<reference evidence="8" key="1">
    <citation type="submission" date="2024-06" db="EMBL/GenBank/DDBJ databases">
        <authorList>
            <person name="Li S."/>
        </authorList>
    </citation>
    <scope>NUCLEOTIDE SEQUENCE</scope>
    <source>
        <strain evidence="8">SR10</strain>
    </source>
</reference>
<keyword evidence="2" id="KW-1003">Cell membrane</keyword>
<dbReference type="PANTHER" id="PTHR36115:SF4">
    <property type="entry name" value="MEMBRANE PROTEIN"/>
    <property type="match status" value="1"/>
</dbReference>
<feature type="transmembrane region" description="Helical" evidence="6">
    <location>
        <begin position="41"/>
        <end position="63"/>
    </location>
</feature>
<organism evidence="8">
    <name type="scientific">Lysobacter firmicutimachus</name>
    <dbReference type="NCBI Taxonomy" id="1792846"/>
    <lineage>
        <taxon>Bacteria</taxon>
        <taxon>Pseudomonadati</taxon>
        <taxon>Pseudomonadota</taxon>
        <taxon>Gammaproteobacteria</taxon>
        <taxon>Lysobacterales</taxon>
        <taxon>Lysobacteraceae</taxon>
        <taxon>Lysobacter</taxon>
    </lineage>
</organism>
<comment type="subcellular location">
    <subcellularLocation>
        <location evidence="1">Cell membrane</location>
        <topology evidence="1">Multi-pass membrane protein</topology>
    </subcellularLocation>
</comment>
<evidence type="ECO:0000256" key="5">
    <source>
        <dbReference type="ARBA" id="ARBA00023136"/>
    </source>
</evidence>
<dbReference type="InterPro" id="IPR051791">
    <property type="entry name" value="Pra-immunoreactive"/>
</dbReference>
<feature type="transmembrane region" description="Helical" evidence="6">
    <location>
        <begin position="75"/>
        <end position="95"/>
    </location>
</feature>
<dbReference type="RefSeq" id="WP_064749690.1">
    <property type="nucleotide sequence ID" value="NZ_CP159925.1"/>
</dbReference>
<evidence type="ECO:0000256" key="6">
    <source>
        <dbReference type="SAM" id="Phobius"/>
    </source>
</evidence>
<feature type="domain" description="RDD" evidence="7">
    <location>
        <begin position="27"/>
        <end position="139"/>
    </location>
</feature>
<sequence>MEEQHNPYHAPQAAVAVSERIGTLVDAGRGRRLANHLIDTVAMLAMMFVGAMGYGLVAGEAAIAALDQPNLARDIGFNIVLMLVYYVPLEGMFGATLGKLVTGTRVVDEQGRPPTWGQVLGRTLCRLIPFEPLSVLFAGLGWHDRLPRTRVVRTR</sequence>
<evidence type="ECO:0000256" key="4">
    <source>
        <dbReference type="ARBA" id="ARBA00022989"/>
    </source>
</evidence>
<evidence type="ECO:0000256" key="2">
    <source>
        <dbReference type="ARBA" id="ARBA00022475"/>
    </source>
</evidence>
<dbReference type="InterPro" id="IPR010432">
    <property type="entry name" value="RDD"/>
</dbReference>
<dbReference type="EMBL" id="CP159925">
    <property type="protein sequence ID" value="XCO76171.1"/>
    <property type="molecule type" value="Genomic_DNA"/>
</dbReference>
<name>A0AAU8MW12_9GAMM</name>
<keyword evidence="4 6" id="KW-1133">Transmembrane helix</keyword>
<evidence type="ECO:0000256" key="1">
    <source>
        <dbReference type="ARBA" id="ARBA00004651"/>
    </source>
</evidence>
<dbReference type="AlphaFoldDB" id="A0AAU8MW12"/>
<proteinExistence type="predicted"/>